<dbReference type="InterPro" id="IPR021257">
    <property type="entry name" value="DUF2809"/>
</dbReference>
<keyword evidence="1" id="KW-0472">Membrane</keyword>
<feature type="transmembrane region" description="Helical" evidence="1">
    <location>
        <begin position="5"/>
        <end position="21"/>
    </location>
</feature>
<keyword evidence="1" id="KW-0812">Transmembrane</keyword>
<sequence>MKNQRVNYLIIISTIILLGLFSRTVTFIPLCIGDFLYAATIYFVVRFLLLKTSKLKIAWITITICFAIEFSQLYQSDWIIGVRKTVPGHFILGQGFLFSDLIAYTFGVLTAFILDRTR</sequence>
<organism evidence="2 3">
    <name type="scientific">Flavobacterium omnivorum</name>
    <dbReference type="NCBI Taxonomy" id="178355"/>
    <lineage>
        <taxon>Bacteria</taxon>
        <taxon>Pseudomonadati</taxon>
        <taxon>Bacteroidota</taxon>
        <taxon>Flavobacteriia</taxon>
        <taxon>Flavobacteriales</taxon>
        <taxon>Flavobacteriaceae</taxon>
        <taxon>Flavobacterium</taxon>
    </lineage>
</organism>
<dbReference type="STRING" id="178355.SAMN04488062_1107"/>
<reference evidence="3" key="1">
    <citation type="submission" date="2016-10" db="EMBL/GenBank/DDBJ databases">
        <authorList>
            <person name="Varghese N."/>
            <person name="Submissions S."/>
        </authorList>
    </citation>
    <scope>NUCLEOTIDE SEQUENCE [LARGE SCALE GENOMIC DNA]</scope>
    <source>
        <strain evidence="3">CGMCC 1.2747</strain>
    </source>
</reference>
<dbReference type="Pfam" id="PF10990">
    <property type="entry name" value="DUF2809"/>
    <property type="match status" value="1"/>
</dbReference>
<keyword evidence="1" id="KW-1133">Transmembrane helix</keyword>
<name>A0A1G8DID0_9FLAO</name>
<evidence type="ECO:0000256" key="1">
    <source>
        <dbReference type="SAM" id="Phobius"/>
    </source>
</evidence>
<dbReference type="RefSeq" id="WP_091257605.1">
    <property type="nucleotide sequence ID" value="NZ_FNDB01000010.1"/>
</dbReference>
<protein>
    <recommendedName>
        <fullName evidence="4">DUF2809 domain-containing protein</fullName>
    </recommendedName>
</protein>
<feature type="transmembrane region" description="Helical" evidence="1">
    <location>
        <begin position="57"/>
        <end position="75"/>
    </location>
</feature>
<accession>A0A1G8DID0</accession>
<evidence type="ECO:0008006" key="4">
    <source>
        <dbReference type="Google" id="ProtNLM"/>
    </source>
</evidence>
<dbReference type="EMBL" id="FNDB01000010">
    <property type="protein sequence ID" value="SDH57443.1"/>
    <property type="molecule type" value="Genomic_DNA"/>
</dbReference>
<dbReference type="Proteomes" id="UP000199274">
    <property type="component" value="Unassembled WGS sequence"/>
</dbReference>
<feature type="transmembrane region" description="Helical" evidence="1">
    <location>
        <begin position="27"/>
        <end position="45"/>
    </location>
</feature>
<dbReference type="OrthoDB" id="5360192at2"/>
<evidence type="ECO:0000313" key="2">
    <source>
        <dbReference type="EMBL" id="SDH57443.1"/>
    </source>
</evidence>
<proteinExistence type="predicted"/>
<dbReference type="AlphaFoldDB" id="A0A1G8DID0"/>
<gene>
    <name evidence="2" type="ORF">SAMN04488062_1107</name>
</gene>
<keyword evidence="3" id="KW-1185">Reference proteome</keyword>
<feature type="transmembrane region" description="Helical" evidence="1">
    <location>
        <begin position="95"/>
        <end position="114"/>
    </location>
</feature>
<evidence type="ECO:0000313" key="3">
    <source>
        <dbReference type="Proteomes" id="UP000199274"/>
    </source>
</evidence>